<evidence type="ECO:0000256" key="2">
    <source>
        <dbReference type="ARBA" id="ARBA00022862"/>
    </source>
</evidence>
<dbReference type="AlphaFoldDB" id="A0A511DQB2"/>
<proteinExistence type="inferred from homology"/>
<comment type="function">
    <text evidence="6">Thiol-specific peroxidase that catalyzes the reduction of hydrogen peroxide and organic hydroperoxides to water and alcohols, respectively. Plays a role in cell protection against oxidative stress by detoxifying peroxides.</text>
</comment>
<dbReference type="FunFam" id="3.40.30.10:FF:000020">
    <property type="entry name" value="Peroxiredoxin"/>
    <property type="match status" value="1"/>
</dbReference>
<dbReference type="PANTHER" id="PTHR10430:SF16">
    <property type="entry name" value="PEROXIREDOXIN-5, MITOCHONDRIAL"/>
    <property type="match status" value="1"/>
</dbReference>
<dbReference type="SUPFAM" id="SSF52833">
    <property type="entry name" value="Thioredoxin-like"/>
    <property type="match status" value="1"/>
</dbReference>
<dbReference type="PROSITE" id="PS51352">
    <property type="entry name" value="THIOREDOXIN_2"/>
    <property type="match status" value="1"/>
</dbReference>
<comment type="catalytic activity">
    <reaction evidence="6">
        <text>a hydroperoxide + 2 glutathione = an alcohol + glutathione disulfide + H2O</text>
        <dbReference type="Rhea" id="RHEA:62632"/>
        <dbReference type="ChEBI" id="CHEBI:15377"/>
        <dbReference type="ChEBI" id="CHEBI:30879"/>
        <dbReference type="ChEBI" id="CHEBI:35924"/>
        <dbReference type="ChEBI" id="CHEBI:57925"/>
        <dbReference type="ChEBI" id="CHEBI:58297"/>
        <dbReference type="EC" id="1.11.1.27"/>
    </reaction>
</comment>
<dbReference type="GO" id="GO:0008379">
    <property type="term" value="F:thioredoxin peroxidase activity"/>
    <property type="evidence" value="ECO:0007669"/>
    <property type="project" value="InterPro"/>
</dbReference>
<dbReference type="InterPro" id="IPR013740">
    <property type="entry name" value="Redoxin"/>
</dbReference>
<dbReference type="Proteomes" id="UP000321685">
    <property type="component" value="Unassembled WGS sequence"/>
</dbReference>
<dbReference type="GO" id="GO:0005737">
    <property type="term" value="C:cytoplasm"/>
    <property type="evidence" value="ECO:0007669"/>
    <property type="project" value="TreeGrafter"/>
</dbReference>
<keyword evidence="9" id="KW-1185">Reference proteome</keyword>
<comment type="caution">
    <text evidence="8">The sequence shown here is derived from an EMBL/GenBank/DDBJ whole genome shotgun (WGS) entry which is preliminary data.</text>
</comment>
<dbReference type="PANTHER" id="PTHR10430">
    <property type="entry name" value="PEROXIREDOXIN"/>
    <property type="match status" value="1"/>
</dbReference>
<dbReference type="InterPro" id="IPR037944">
    <property type="entry name" value="PRX5-like"/>
</dbReference>
<dbReference type="Pfam" id="PF08534">
    <property type="entry name" value="Redoxin"/>
    <property type="match status" value="1"/>
</dbReference>
<gene>
    <name evidence="8" type="ORF">PSU4_59760</name>
</gene>
<evidence type="ECO:0000256" key="3">
    <source>
        <dbReference type="ARBA" id="ARBA00023002"/>
    </source>
</evidence>
<dbReference type="CDD" id="cd03013">
    <property type="entry name" value="PRX5_like"/>
    <property type="match status" value="1"/>
</dbReference>
<dbReference type="OrthoDB" id="9800621at2"/>
<feature type="active site" description="Cysteine sulfenic acid (-SOH) intermediate" evidence="5">
    <location>
        <position position="48"/>
    </location>
</feature>
<evidence type="ECO:0000256" key="5">
    <source>
        <dbReference type="PIRSR" id="PIRSR637944-1"/>
    </source>
</evidence>
<dbReference type="Gene3D" id="3.40.30.10">
    <property type="entry name" value="Glutaredoxin"/>
    <property type="match status" value="1"/>
</dbReference>
<evidence type="ECO:0000256" key="6">
    <source>
        <dbReference type="RuleBase" id="RU366011"/>
    </source>
</evidence>
<dbReference type="GO" id="GO:0045454">
    <property type="term" value="P:cell redox homeostasis"/>
    <property type="evidence" value="ECO:0007669"/>
    <property type="project" value="TreeGrafter"/>
</dbReference>
<evidence type="ECO:0000313" key="9">
    <source>
        <dbReference type="Proteomes" id="UP000321685"/>
    </source>
</evidence>
<keyword evidence="1 6" id="KW-0575">Peroxidase</keyword>
<dbReference type="EC" id="1.11.1.27" evidence="6"/>
<keyword evidence="4 6" id="KW-0676">Redox-active center</keyword>
<dbReference type="InterPro" id="IPR013766">
    <property type="entry name" value="Thioredoxin_domain"/>
</dbReference>
<organism evidence="8 9">
    <name type="scientific">Pseudonocardia sulfidoxydans NBRC 16205</name>
    <dbReference type="NCBI Taxonomy" id="1223511"/>
    <lineage>
        <taxon>Bacteria</taxon>
        <taxon>Bacillati</taxon>
        <taxon>Actinomycetota</taxon>
        <taxon>Actinomycetes</taxon>
        <taxon>Pseudonocardiales</taxon>
        <taxon>Pseudonocardiaceae</taxon>
        <taxon>Pseudonocardia</taxon>
    </lineage>
</organism>
<keyword evidence="2 6" id="KW-0049">Antioxidant</keyword>
<evidence type="ECO:0000256" key="4">
    <source>
        <dbReference type="ARBA" id="ARBA00023284"/>
    </source>
</evidence>
<evidence type="ECO:0000259" key="7">
    <source>
        <dbReference type="PROSITE" id="PS51352"/>
    </source>
</evidence>
<evidence type="ECO:0000313" key="8">
    <source>
        <dbReference type="EMBL" id="GEL27022.1"/>
    </source>
</evidence>
<name>A0A511DQB2_9PSEU</name>
<reference evidence="8 9" key="1">
    <citation type="submission" date="2019-07" db="EMBL/GenBank/DDBJ databases">
        <title>Whole genome shotgun sequence of Pseudonocardia sulfidoxydans NBRC 16205.</title>
        <authorList>
            <person name="Hosoyama A."/>
            <person name="Uohara A."/>
            <person name="Ohji S."/>
            <person name="Ichikawa N."/>
        </authorList>
    </citation>
    <scope>NUCLEOTIDE SEQUENCE [LARGE SCALE GENOMIC DNA]</scope>
    <source>
        <strain evidence="8 9">NBRC 16205</strain>
    </source>
</reference>
<keyword evidence="3 6" id="KW-0560">Oxidoreductase</keyword>
<evidence type="ECO:0000256" key="1">
    <source>
        <dbReference type="ARBA" id="ARBA00022559"/>
    </source>
</evidence>
<dbReference type="GO" id="GO:0034599">
    <property type="term" value="P:cellular response to oxidative stress"/>
    <property type="evidence" value="ECO:0007669"/>
    <property type="project" value="InterPro"/>
</dbReference>
<protein>
    <recommendedName>
        <fullName evidence="6">Glutathione-dependent peroxiredoxin</fullName>
        <ecNumber evidence="6">1.11.1.27</ecNumber>
    </recommendedName>
</protein>
<feature type="domain" description="Thioredoxin" evidence="7">
    <location>
        <begin position="2"/>
        <end position="160"/>
    </location>
</feature>
<accession>A0A511DQB2</accession>
<sequence>MASVGDSVPDVRVMINAADGPQPTGSGELLRSGKILLIGVPGAFTPVCTDHHLPGLVSAAGRLAAKGIEKIVVVSVNDAFVMNAWAASQDANEGFLMMADPDAEFTRAMGLAADASEFGLGVRSERYAAVVEDGVIRSLDVEAHFTENTVSSAEAIESRL</sequence>
<dbReference type="EMBL" id="BJVJ01000134">
    <property type="protein sequence ID" value="GEL27022.1"/>
    <property type="molecule type" value="Genomic_DNA"/>
</dbReference>
<dbReference type="InterPro" id="IPR036249">
    <property type="entry name" value="Thioredoxin-like_sf"/>
</dbReference>
<comment type="similarity">
    <text evidence="6">Belongs to the peroxiredoxin family. Prx5 subfamily.</text>
</comment>
<dbReference type="RefSeq" id="WP_147115944.1">
    <property type="nucleotide sequence ID" value="NZ_BJVJ01000134.1"/>
</dbReference>
<dbReference type="GO" id="GO:0042744">
    <property type="term" value="P:hydrogen peroxide catabolic process"/>
    <property type="evidence" value="ECO:0007669"/>
    <property type="project" value="TreeGrafter"/>
</dbReference>